<dbReference type="SUPFAM" id="SSF111369">
    <property type="entry name" value="HlyD-like secretion proteins"/>
    <property type="match status" value="1"/>
</dbReference>
<evidence type="ECO:0000313" key="3">
    <source>
        <dbReference type="Proteomes" id="UP000254893"/>
    </source>
</evidence>
<dbReference type="EMBL" id="UGYW01000002">
    <property type="protein sequence ID" value="SUJ19745.1"/>
    <property type="molecule type" value="Genomic_DNA"/>
</dbReference>
<gene>
    <name evidence="2" type="ORF">NCTC11388_02910</name>
</gene>
<name>A0A380CFN7_SPHSI</name>
<reference evidence="2 3" key="1">
    <citation type="submission" date="2018-06" db="EMBL/GenBank/DDBJ databases">
        <authorList>
            <consortium name="Pathogen Informatics"/>
            <person name="Doyle S."/>
        </authorList>
    </citation>
    <scope>NUCLEOTIDE SEQUENCE [LARGE SCALE GENOMIC DNA]</scope>
    <source>
        <strain evidence="2 3">NCTC11388</strain>
    </source>
</reference>
<dbReference type="RefSeq" id="WP_115170641.1">
    <property type="nucleotide sequence ID" value="NZ_UGYW01000002.1"/>
</dbReference>
<dbReference type="PROSITE" id="PS51257">
    <property type="entry name" value="PROKAR_LIPOPROTEIN"/>
    <property type="match status" value="1"/>
</dbReference>
<dbReference type="PANTHER" id="PTHR30438:SF2">
    <property type="entry name" value="MEMBRANE PROTEIN"/>
    <property type="match status" value="1"/>
</dbReference>
<dbReference type="Proteomes" id="UP000254893">
    <property type="component" value="Unassembled WGS sequence"/>
</dbReference>
<feature type="coiled-coil region" evidence="1">
    <location>
        <begin position="105"/>
        <end position="163"/>
    </location>
</feature>
<evidence type="ECO:0000313" key="2">
    <source>
        <dbReference type="EMBL" id="SUJ19745.1"/>
    </source>
</evidence>
<keyword evidence="1" id="KW-0175">Coiled coil</keyword>
<sequence>MKRYIGFLPSLVLVLAFGACKNENKNSDHIIEGKIERDQLSVVTKVPGKIEKILVSEGQHVRKGDTLIMLEIPEVTAKEEQAKGALDAAEAQYEMARKGATDGQLKQLHAKVAGLKEQLDFAEKSLNRLSNLLRDSLVPQQKYDEVYAKYQGAKNQYIAAEAELSDVRNGARVEQQRMALGQKERALGAVNEVNVAAKERFLIAPQDMTIESINLKVGELALAGYAIVNGYLDETTYFRFTLTEKKIAALRQGTEVNVRIPYKDNQVIKGSVAYIKALNSYANIATAYPDFDQQESLFEIKVVPADKNAARELLTKSNATLDISSVTTK</sequence>
<dbReference type="GO" id="GO:0005886">
    <property type="term" value="C:plasma membrane"/>
    <property type="evidence" value="ECO:0007669"/>
    <property type="project" value="TreeGrafter"/>
</dbReference>
<protein>
    <submittedName>
        <fullName evidence="2">Putative efflux pump membrane fusion protein</fullName>
    </submittedName>
</protein>
<organism evidence="2 3">
    <name type="scientific">Sphingobacterium spiritivorum</name>
    <name type="common">Flavobacterium spiritivorum</name>
    <dbReference type="NCBI Taxonomy" id="258"/>
    <lineage>
        <taxon>Bacteria</taxon>
        <taxon>Pseudomonadati</taxon>
        <taxon>Bacteroidota</taxon>
        <taxon>Sphingobacteriia</taxon>
        <taxon>Sphingobacteriales</taxon>
        <taxon>Sphingobacteriaceae</taxon>
        <taxon>Sphingobacterium</taxon>
    </lineage>
</organism>
<proteinExistence type="predicted"/>
<dbReference type="Gene3D" id="1.10.287.470">
    <property type="entry name" value="Helix hairpin bin"/>
    <property type="match status" value="2"/>
</dbReference>
<dbReference type="PANTHER" id="PTHR30438">
    <property type="entry name" value="36 KDA ANTIGEN-RELATED"/>
    <property type="match status" value="1"/>
</dbReference>
<dbReference type="Gene3D" id="2.40.50.100">
    <property type="match status" value="1"/>
</dbReference>
<accession>A0A380CFN7</accession>
<dbReference type="AlphaFoldDB" id="A0A380CFN7"/>
<evidence type="ECO:0000256" key="1">
    <source>
        <dbReference type="SAM" id="Coils"/>
    </source>
</evidence>